<dbReference type="Pfam" id="PF22759">
    <property type="entry name" value="E217_GP41"/>
    <property type="match status" value="1"/>
</dbReference>
<name>A0ABU0FKY2_9HYPH</name>
<dbReference type="EMBL" id="JAUSVK010000001">
    <property type="protein sequence ID" value="MDQ0395181.1"/>
    <property type="molecule type" value="Genomic_DNA"/>
</dbReference>
<evidence type="ECO:0000313" key="1">
    <source>
        <dbReference type="EMBL" id="MDQ0395181.1"/>
    </source>
</evidence>
<dbReference type="InterPro" id="IPR054496">
    <property type="entry name" value="E217_GP41"/>
</dbReference>
<reference evidence="1 2" key="1">
    <citation type="submission" date="2023-07" db="EMBL/GenBank/DDBJ databases">
        <title>Genomic Encyclopedia of Type Strains, Phase IV (KMG-IV): sequencing the most valuable type-strain genomes for metagenomic binning, comparative biology and taxonomic classification.</title>
        <authorList>
            <person name="Goeker M."/>
        </authorList>
    </citation>
    <scope>NUCLEOTIDE SEQUENCE [LARGE SCALE GENOMIC DNA]</scope>
    <source>
        <strain evidence="1 2">DSM 5896</strain>
    </source>
</reference>
<protein>
    <submittedName>
        <fullName evidence="1">Uncharacterized protein</fullName>
    </submittedName>
</protein>
<accession>A0ABU0FKY2</accession>
<evidence type="ECO:0000313" key="2">
    <source>
        <dbReference type="Proteomes" id="UP001237448"/>
    </source>
</evidence>
<gene>
    <name evidence="1" type="ORF">J3R73_004973</name>
</gene>
<dbReference type="RefSeq" id="WP_307433631.1">
    <property type="nucleotide sequence ID" value="NZ_JAUSVK010000001.1"/>
</dbReference>
<dbReference type="Proteomes" id="UP001237448">
    <property type="component" value="Unassembled WGS sequence"/>
</dbReference>
<comment type="caution">
    <text evidence="1">The sequence shown here is derived from an EMBL/GenBank/DDBJ whole genome shotgun (WGS) entry which is preliminary data.</text>
</comment>
<proteinExistence type="predicted"/>
<sequence length="286" mass="30859">MAFSQKRISIQLQLANGQFHGGGNTATIEGLRCSCHIVNKGGADQSDATAAIFGLPLDLMNQLSNVGTQYNRDFLNTVVIRAGDSSGMDTVYEGQIFSAFVDAMSMPQVCFRISAKPNIYDQVKPVKPTSIKGSADVAGMMSNLAKQMGLAFEGNGVNVKLANPYYYGSAWMQAMQIAEHAGIEWIVDKGTLAISMPGKPRQGSTPLISKETGLVGYPAFNETEIILRALYNPAVRYGGDIEVKSDLTPANGKWIVKLIEYDLESQMPGGSWFMTIIAYPIGPTTP</sequence>
<organism evidence="1 2">
    <name type="scientific">Labrys monachus</name>
    <dbReference type="NCBI Taxonomy" id="217067"/>
    <lineage>
        <taxon>Bacteria</taxon>
        <taxon>Pseudomonadati</taxon>
        <taxon>Pseudomonadota</taxon>
        <taxon>Alphaproteobacteria</taxon>
        <taxon>Hyphomicrobiales</taxon>
        <taxon>Xanthobacteraceae</taxon>
        <taxon>Labrys</taxon>
    </lineage>
</organism>
<keyword evidence="2" id="KW-1185">Reference proteome</keyword>